<protein>
    <submittedName>
        <fullName evidence="1">Uncharacterized protein</fullName>
    </submittedName>
</protein>
<dbReference type="EMBL" id="GBRH01172440">
    <property type="protein sequence ID" value="JAE25456.1"/>
    <property type="molecule type" value="Transcribed_RNA"/>
</dbReference>
<dbReference type="AlphaFoldDB" id="A0A0A9GSE8"/>
<accession>A0A0A9GSE8</accession>
<sequence>MANRQSIMLGRKLTGSTTTCSYFEFTHHYYDLPRG</sequence>
<evidence type="ECO:0000313" key="1">
    <source>
        <dbReference type="EMBL" id="JAE25456.1"/>
    </source>
</evidence>
<proteinExistence type="predicted"/>
<reference evidence="1" key="1">
    <citation type="submission" date="2014-09" db="EMBL/GenBank/DDBJ databases">
        <authorList>
            <person name="Magalhaes I.L.F."/>
            <person name="Oliveira U."/>
            <person name="Santos F.R."/>
            <person name="Vidigal T.H.D.A."/>
            <person name="Brescovit A.D."/>
            <person name="Santos A.J."/>
        </authorList>
    </citation>
    <scope>NUCLEOTIDE SEQUENCE</scope>
    <source>
        <tissue evidence="1">Shoot tissue taken approximately 20 cm above the soil surface</tissue>
    </source>
</reference>
<organism evidence="1">
    <name type="scientific">Arundo donax</name>
    <name type="common">Giant reed</name>
    <name type="synonym">Donax arundinaceus</name>
    <dbReference type="NCBI Taxonomy" id="35708"/>
    <lineage>
        <taxon>Eukaryota</taxon>
        <taxon>Viridiplantae</taxon>
        <taxon>Streptophyta</taxon>
        <taxon>Embryophyta</taxon>
        <taxon>Tracheophyta</taxon>
        <taxon>Spermatophyta</taxon>
        <taxon>Magnoliopsida</taxon>
        <taxon>Liliopsida</taxon>
        <taxon>Poales</taxon>
        <taxon>Poaceae</taxon>
        <taxon>PACMAD clade</taxon>
        <taxon>Arundinoideae</taxon>
        <taxon>Arundineae</taxon>
        <taxon>Arundo</taxon>
    </lineage>
</organism>
<reference evidence="1" key="2">
    <citation type="journal article" date="2015" name="Data Brief">
        <title>Shoot transcriptome of the giant reed, Arundo donax.</title>
        <authorList>
            <person name="Barrero R.A."/>
            <person name="Guerrero F.D."/>
            <person name="Moolhuijzen P."/>
            <person name="Goolsby J.A."/>
            <person name="Tidwell J."/>
            <person name="Bellgard S.E."/>
            <person name="Bellgard M.I."/>
        </authorList>
    </citation>
    <scope>NUCLEOTIDE SEQUENCE</scope>
    <source>
        <tissue evidence="1">Shoot tissue taken approximately 20 cm above the soil surface</tissue>
    </source>
</reference>
<name>A0A0A9GSE8_ARUDO</name>